<dbReference type="CDD" id="cd03468">
    <property type="entry name" value="PolY_like"/>
    <property type="match status" value="1"/>
</dbReference>
<dbReference type="InterPro" id="IPR001126">
    <property type="entry name" value="UmuC"/>
</dbReference>
<dbReference type="GO" id="GO:0006281">
    <property type="term" value="P:DNA repair"/>
    <property type="evidence" value="ECO:0007669"/>
    <property type="project" value="InterPro"/>
</dbReference>
<keyword evidence="1" id="KW-0227">DNA damage</keyword>
<dbReference type="EMBL" id="QFBC01000021">
    <property type="protein sequence ID" value="PWE52693.1"/>
    <property type="molecule type" value="Genomic_DNA"/>
</dbReference>
<reference evidence="3 4" key="1">
    <citation type="submission" date="2018-05" db="EMBL/GenBank/DDBJ databases">
        <title>The draft genome of strain NS-104.</title>
        <authorList>
            <person name="Hang P."/>
            <person name="Jiang J."/>
        </authorList>
    </citation>
    <scope>NUCLEOTIDE SEQUENCE [LARGE SCALE GENOMIC DNA]</scope>
    <source>
        <strain evidence="3 4">NS-104</strain>
    </source>
</reference>
<proteinExistence type="predicted"/>
<dbReference type="OrthoDB" id="9788640at2"/>
<comment type="caution">
    <text evidence="3">The sequence shown here is derived from an EMBL/GenBank/DDBJ whole genome shotgun (WGS) entry which is preliminary data.</text>
</comment>
<feature type="domain" description="UmuC" evidence="2">
    <location>
        <begin position="53"/>
        <end position="177"/>
    </location>
</feature>
<protein>
    <submittedName>
        <fullName evidence="3">DNA repair protein</fullName>
    </submittedName>
</protein>
<evidence type="ECO:0000259" key="2">
    <source>
        <dbReference type="Pfam" id="PF00817"/>
    </source>
</evidence>
<evidence type="ECO:0000313" key="3">
    <source>
        <dbReference type="EMBL" id="PWE52693.1"/>
    </source>
</evidence>
<dbReference type="SUPFAM" id="SSF56672">
    <property type="entry name" value="DNA/RNA polymerases"/>
    <property type="match status" value="1"/>
</dbReference>
<keyword evidence="4" id="KW-1185">Reference proteome</keyword>
<sequence>MTASSLPSPFPPPLLAKSRSQRILALYFPHLATDRIARSRWGMSWRCTGRPDGPPLVCAASVKNAMRLTALDEVAERIGLKKLQGVAEARAIHPKLEVIMADAAADRRFLAAIADWCDRYTPLVALDGEDGIFLDITGCAHLFGGEAALLKDVLSKLQQFGLDVRATVSSSPGLSWAIARYGQETIVGDGEAERALAPLPLSALRLDEQMVLSLFKVGLRQIGDLFHKPRAPLARRFGAGLLLRLDQALGRDEEPISPRRPVASLSVERRLAEPVQAEEDLLHLALQLAIALKPELERQGLGGRLFELLLFRVDGAVLRLSAGASLPLREPKRMAALFRDRFQALHDDLDAGFGIDIIRLNVLQSESFSAEQQDFSGSGNEQAGLGTFIDQVAARFGADCLLAPVGRQSHLPERAFLFVPAAEVVQGLSKTPPLAAEATPCRSERPLRLFRHPEIVEATAAVPEGPPVSFRWRRTLHRVRRAEGPERLASEWWIDAKDTFTRDYFRVEDEVGRRYWLYREGLYERETNAPLWYMQGVFA</sequence>
<gene>
    <name evidence="3" type="ORF">DEM27_29400</name>
</gene>
<dbReference type="InterPro" id="IPR043502">
    <property type="entry name" value="DNA/RNA_pol_sf"/>
</dbReference>
<dbReference type="PANTHER" id="PTHR35369">
    <property type="entry name" value="BLR3025 PROTEIN-RELATED"/>
    <property type="match status" value="1"/>
</dbReference>
<accession>A0A2U2DH99</accession>
<dbReference type="InterPro" id="IPR050356">
    <property type="entry name" value="SulA_CellDiv_inhibitor"/>
</dbReference>
<evidence type="ECO:0000313" key="4">
    <source>
        <dbReference type="Proteomes" id="UP000245252"/>
    </source>
</evidence>
<organism evidence="3 4">
    <name type="scientific">Metarhizobium album</name>
    <dbReference type="NCBI Taxonomy" id="2182425"/>
    <lineage>
        <taxon>Bacteria</taxon>
        <taxon>Pseudomonadati</taxon>
        <taxon>Pseudomonadota</taxon>
        <taxon>Alphaproteobacteria</taxon>
        <taxon>Hyphomicrobiales</taxon>
        <taxon>Rhizobiaceae</taxon>
        <taxon>Metarhizobium</taxon>
    </lineage>
</organism>
<dbReference type="Proteomes" id="UP000245252">
    <property type="component" value="Unassembled WGS sequence"/>
</dbReference>
<name>A0A2U2DH99_9HYPH</name>
<evidence type="ECO:0000256" key="1">
    <source>
        <dbReference type="ARBA" id="ARBA00022763"/>
    </source>
</evidence>
<dbReference type="PANTHER" id="PTHR35369:SF2">
    <property type="entry name" value="BLR3025 PROTEIN"/>
    <property type="match status" value="1"/>
</dbReference>
<dbReference type="AlphaFoldDB" id="A0A2U2DH99"/>
<dbReference type="Pfam" id="PF00817">
    <property type="entry name" value="IMS"/>
    <property type="match status" value="1"/>
</dbReference>